<dbReference type="InterPro" id="IPR015943">
    <property type="entry name" value="WD40/YVTN_repeat-like_dom_sf"/>
</dbReference>
<dbReference type="PROSITE" id="PS50082">
    <property type="entry name" value="WD_REPEATS_2"/>
    <property type="match status" value="1"/>
</dbReference>
<reference evidence="3" key="1">
    <citation type="submission" date="2022-11" db="UniProtKB">
        <authorList>
            <consortium name="WormBaseParasite"/>
        </authorList>
    </citation>
    <scope>IDENTIFICATION</scope>
</reference>
<dbReference type="Gene3D" id="2.130.10.10">
    <property type="entry name" value="YVTN repeat-like/Quinoprotein amine dehydrogenase"/>
    <property type="match status" value="1"/>
</dbReference>
<dbReference type="SUPFAM" id="SSF50978">
    <property type="entry name" value="WD40 repeat-like"/>
    <property type="match status" value="1"/>
</dbReference>
<keyword evidence="2" id="KW-1185">Reference proteome</keyword>
<keyword evidence="1" id="KW-0853">WD repeat</keyword>
<protein>
    <submittedName>
        <fullName evidence="3">Uncharacterized protein</fullName>
    </submittedName>
</protein>
<dbReference type="GO" id="GO:0000028">
    <property type="term" value="P:ribosomal small subunit assembly"/>
    <property type="evidence" value="ECO:0007669"/>
    <property type="project" value="TreeGrafter"/>
</dbReference>
<sequence>MSFSYSLDGSLSVTGGEDGKVKIWSYQNSFCIVTFTEHSSGVSDVCFTQNGKVILSASLGGSVRAHDIKRYRNFCTLIAPKQTQLNCLCSDSSGELLSNVDSVSNASEEEDETQLKMPLYIREVAIEGVDKAQRRGGSNGIFKKQKLRLWAEGHIYVEESASKKFSGVLFSLQSKKWALQRTCTITSVTEDWDLRSKSDYVRETGWPNSYRQLPQRLWSKRFDMELPVKCVLIFQARTLWPDEFEIRSSRKFSEALTMKTWSCSTLLRRHWMESASFLGFTRRRAGQHYNSNLDVRKTRSSATKDRVAFIRCHLQEVSARILPTVLHLRSSRWEGSADCVGMDAEEVKGGVSKNVACNVL</sequence>
<dbReference type="Pfam" id="PF00400">
    <property type="entry name" value="WD40"/>
    <property type="match status" value="2"/>
</dbReference>
<evidence type="ECO:0000313" key="3">
    <source>
        <dbReference type="WBParaSite" id="jg18774"/>
    </source>
</evidence>
<evidence type="ECO:0000256" key="1">
    <source>
        <dbReference type="PROSITE-ProRule" id="PRU00221"/>
    </source>
</evidence>
<dbReference type="SMART" id="SM00320">
    <property type="entry name" value="WD40"/>
    <property type="match status" value="1"/>
</dbReference>
<dbReference type="GO" id="GO:0034388">
    <property type="term" value="C:Pwp2p-containing subcomplex of 90S preribosome"/>
    <property type="evidence" value="ECO:0007669"/>
    <property type="project" value="TreeGrafter"/>
</dbReference>
<dbReference type="InterPro" id="IPR001680">
    <property type="entry name" value="WD40_rpt"/>
</dbReference>
<dbReference type="AlphaFoldDB" id="A0A915DFR2"/>
<dbReference type="GO" id="GO:0032040">
    <property type="term" value="C:small-subunit processome"/>
    <property type="evidence" value="ECO:0007669"/>
    <property type="project" value="TreeGrafter"/>
</dbReference>
<dbReference type="Proteomes" id="UP000887574">
    <property type="component" value="Unplaced"/>
</dbReference>
<dbReference type="PANTHER" id="PTHR19858:SF0">
    <property type="entry name" value="PERIODIC TRYPTOPHAN PROTEIN 2 HOMOLOG"/>
    <property type="match status" value="1"/>
</dbReference>
<evidence type="ECO:0000313" key="2">
    <source>
        <dbReference type="Proteomes" id="UP000887574"/>
    </source>
</evidence>
<dbReference type="InterPro" id="IPR036322">
    <property type="entry name" value="WD40_repeat_dom_sf"/>
</dbReference>
<name>A0A915DFR2_9BILA</name>
<dbReference type="PROSITE" id="PS50294">
    <property type="entry name" value="WD_REPEATS_REGION"/>
    <property type="match status" value="1"/>
</dbReference>
<organism evidence="2 3">
    <name type="scientific">Ditylenchus dipsaci</name>
    <dbReference type="NCBI Taxonomy" id="166011"/>
    <lineage>
        <taxon>Eukaryota</taxon>
        <taxon>Metazoa</taxon>
        <taxon>Ecdysozoa</taxon>
        <taxon>Nematoda</taxon>
        <taxon>Chromadorea</taxon>
        <taxon>Rhabditida</taxon>
        <taxon>Tylenchina</taxon>
        <taxon>Tylenchomorpha</taxon>
        <taxon>Sphaerularioidea</taxon>
        <taxon>Anguinidae</taxon>
        <taxon>Anguininae</taxon>
        <taxon>Ditylenchus</taxon>
    </lineage>
</organism>
<dbReference type="InterPro" id="IPR027145">
    <property type="entry name" value="PWP2"/>
</dbReference>
<dbReference type="GO" id="GO:0000462">
    <property type="term" value="P:maturation of SSU-rRNA from tricistronic rRNA transcript (SSU-rRNA, 5.8S rRNA, LSU-rRNA)"/>
    <property type="evidence" value="ECO:0007669"/>
    <property type="project" value="TreeGrafter"/>
</dbReference>
<feature type="repeat" description="WD" evidence="1">
    <location>
        <begin position="1"/>
        <end position="34"/>
    </location>
</feature>
<accession>A0A915DFR2</accession>
<proteinExistence type="predicted"/>
<dbReference type="WBParaSite" id="jg18774">
    <property type="protein sequence ID" value="jg18774"/>
    <property type="gene ID" value="jg18774"/>
</dbReference>
<dbReference type="PANTHER" id="PTHR19858">
    <property type="entry name" value="WD40 REPEAT PROTEIN"/>
    <property type="match status" value="1"/>
</dbReference>